<dbReference type="GO" id="GO:0005737">
    <property type="term" value="C:cytoplasm"/>
    <property type="evidence" value="ECO:0007669"/>
    <property type="project" value="TreeGrafter"/>
</dbReference>
<organism evidence="3 4">
    <name type="scientific">Lagenidium giganteum</name>
    <dbReference type="NCBI Taxonomy" id="4803"/>
    <lineage>
        <taxon>Eukaryota</taxon>
        <taxon>Sar</taxon>
        <taxon>Stramenopiles</taxon>
        <taxon>Oomycota</taxon>
        <taxon>Peronosporomycetes</taxon>
        <taxon>Pythiales</taxon>
        <taxon>Pythiaceae</taxon>
    </lineage>
</organism>
<feature type="compositionally biased region" description="Low complexity" evidence="1">
    <location>
        <begin position="556"/>
        <end position="569"/>
    </location>
</feature>
<feature type="region of interest" description="Disordered" evidence="1">
    <location>
        <begin position="548"/>
        <end position="569"/>
    </location>
</feature>
<dbReference type="Gene3D" id="2.30.29.30">
    <property type="entry name" value="Pleckstrin-homology domain (PH domain)/Phosphotyrosine-binding domain (PTB)"/>
    <property type="match status" value="1"/>
</dbReference>
<reference evidence="3" key="2">
    <citation type="journal article" date="2023" name="Microbiol Resour">
        <title>Decontamination and Annotation of the Draft Genome Sequence of the Oomycete Lagenidium giganteum ARSEF 373.</title>
        <authorList>
            <person name="Morgan W.R."/>
            <person name="Tartar A."/>
        </authorList>
    </citation>
    <scope>NUCLEOTIDE SEQUENCE</scope>
    <source>
        <strain evidence="3">ARSEF 373</strain>
    </source>
</reference>
<evidence type="ECO:0000259" key="2">
    <source>
        <dbReference type="PROSITE" id="PS50010"/>
    </source>
</evidence>
<feature type="compositionally biased region" description="Basic and acidic residues" evidence="1">
    <location>
        <begin position="745"/>
        <end position="757"/>
    </location>
</feature>
<dbReference type="InterPro" id="IPR011993">
    <property type="entry name" value="PH-like_dom_sf"/>
</dbReference>
<sequence length="814" mass="91417">MVLEPHALIRPASCHATFPVLACVNARARHPARDGTAVPETDGSPGKSMKRSLSQNQIGGLAPLSHRIVPLASHASTRHGDRDPRSGLQRLQRRDHRHSRVLSNQRLDSEAERAMDELLAECRVVDNQEDDDDQDDQDDEDAAGRGTASNTRSAEENAPRSSNATSRLLPPVPLLRHQSSSLSPRTRNMSKPERICAEICATEDAYVTALRDLAVHFFLPLGRFAASNGIDLGAMGTLCSSSDTIVRIHEELLRQLTTTHLQATFVSAVNQLQRDPFADVFSPARRQQSLWSPTSSSGCPSVHQVSFAFFVTVEFMKVYALYCANYLNAQEELAQLQRKNPMLQAFVTELYRAAKHDFGIDIDSNMIKPVQRICRYPLFFRELLKSAEDADDVIIVEQTLDRIEKVSAHVNEKVREAQNNRRLYDLYERLHPSSARIELLLPSRTLLCELTANVVNLDAPLWPSFLRFGRRRSDTLTPPENSRSSSDSIVFPTPPLQSLGRRRRWGEKTWLILLSDVLLMAKKQEMKLKIKRQICLSCAVVRDCIGSPSSPPLSPTPSTSNSSRTTSVTSDRISSSFELAVCKVGRCNCHNLTPSTLKRSPRGFRGLRRNSISQSQASEIQRRLTSCEPRAGSPQQQKRRLLFFTRPELPKPFRTVKRYVVTCESENKKIEFVELLRAAIARCLRLPVEVARMLPRSSASGCLLSEQPQQSSSRQPLAQLLHTLKTDAPRAVSWTCGSRQTPRARRTDKDEHHERCGTKQLLGGHRSHERLVDEDEEGEGRRTLFAVRSTAPSERVMLEASQFNDNQNNNAEVV</sequence>
<evidence type="ECO:0000256" key="1">
    <source>
        <dbReference type="SAM" id="MobiDB-lite"/>
    </source>
</evidence>
<dbReference type="PROSITE" id="PS50010">
    <property type="entry name" value="DH_2"/>
    <property type="match status" value="1"/>
</dbReference>
<feature type="compositionally biased region" description="Acidic residues" evidence="1">
    <location>
        <begin position="127"/>
        <end position="141"/>
    </location>
</feature>
<name>A0AAV2ZKW8_9STRA</name>
<feature type="region of interest" description="Disordered" evidence="1">
    <location>
        <begin position="29"/>
        <end position="54"/>
    </location>
</feature>
<protein>
    <recommendedName>
        <fullName evidence="2">DH domain-containing protein</fullName>
    </recommendedName>
</protein>
<dbReference type="PANTHER" id="PTHR12673">
    <property type="entry name" value="FACIOGENITAL DYSPLASIA PROTEIN"/>
    <property type="match status" value="1"/>
</dbReference>
<dbReference type="InterPro" id="IPR000219">
    <property type="entry name" value="DH_dom"/>
</dbReference>
<feature type="region of interest" description="Disordered" evidence="1">
    <location>
        <begin position="733"/>
        <end position="783"/>
    </location>
</feature>
<feature type="region of interest" description="Disordered" evidence="1">
    <location>
        <begin position="73"/>
        <end position="109"/>
    </location>
</feature>
<feature type="compositionally biased region" description="Polar residues" evidence="1">
    <location>
        <begin position="177"/>
        <end position="189"/>
    </location>
</feature>
<dbReference type="InterPro" id="IPR051092">
    <property type="entry name" value="FYVE_RhoGEF_PH"/>
</dbReference>
<dbReference type="SUPFAM" id="SSF48065">
    <property type="entry name" value="DBL homology domain (DH-domain)"/>
    <property type="match status" value="1"/>
</dbReference>
<feature type="domain" description="DH" evidence="2">
    <location>
        <begin position="191"/>
        <end position="413"/>
    </location>
</feature>
<dbReference type="InterPro" id="IPR035899">
    <property type="entry name" value="DBL_dom_sf"/>
</dbReference>
<dbReference type="Proteomes" id="UP001146120">
    <property type="component" value="Unassembled WGS sequence"/>
</dbReference>
<dbReference type="EMBL" id="DAKRPA010000003">
    <property type="protein sequence ID" value="DBA05043.1"/>
    <property type="molecule type" value="Genomic_DNA"/>
</dbReference>
<dbReference type="GO" id="GO:0005085">
    <property type="term" value="F:guanyl-nucleotide exchange factor activity"/>
    <property type="evidence" value="ECO:0007669"/>
    <property type="project" value="InterPro"/>
</dbReference>
<reference evidence="3" key="1">
    <citation type="submission" date="2022-11" db="EMBL/GenBank/DDBJ databases">
        <authorList>
            <person name="Morgan W.R."/>
            <person name="Tartar A."/>
        </authorList>
    </citation>
    <scope>NUCLEOTIDE SEQUENCE</scope>
    <source>
        <strain evidence="3">ARSEF 373</strain>
    </source>
</reference>
<evidence type="ECO:0000313" key="4">
    <source>
        <dbReference type="Proteomes" id="UP001146120"/>
    </source>
</evidence>
<proteinExistence type="predicted"/>
<feature type="compositionally biased region" description="Basic residues" evidence="1">
    <location>
        <begin position="91"/>
        <end position="100"/>
    </location>
</feature>
<comment type="caution">
    <text evidence="3">The sequence shown here is derived from an EMBL/GenBank/DDBJ whole genome shotgun (WGS) entry which is preliminary data.</text>
</comment>
<feature type="region of interest" description="Disordered" evidence="1">
    <location>
        <begin position="126"/>
        <end position="189"/>
    </location>
</feature>
<dbReference type="SMART" id="SM00325">
    <property type="entry name" value="RhoGEF"/>
    <property type="match status" value="1"/>
</dbReference>
<dbReference type="AlphaFoldDB" id="A0AAV2ZKW8"/>
<keyword evidence="4" id="KW-1185">Reference proteome</keyword>
<dbReference type="Pfam" id="PF00621">
    <property type="entry name" value="RhoGEF"/>
    <property type="match status" value="1"/>
</dbReference>
<dbReference type="Gene3D" id="1.20.900.10">
    <property type="entry name" value="Dbl homology (DH) domain"/>
    <property type="match status" value="1"/>
</dbReference>
<dbReference type="PANTHER" id="PTHR12673:SF159">
    <property type="entry name" value="LD03170P"/>
    <property type="match status" value="1"/>
</dbReference>
<dbReference type="CDD" id="cd00160">
    <property type="entry name" value="RhoGEF"/>
    <property type="match status" value="1"/>
</dbReference>
<evidence type="ECO:0000313" key="3">
    <source>
        <dbReference type="EMBL" id="DBA05043.1"/>
    </source>
</evidence>
<accession>A0AAV2ZKW8</accession>
<gene>
    <name evidence="3" type="ORF">N0F65_000731</name>
</gene>